<organism evidence="3 4">
    <name type="scientific">Fodinibius halophilus</name>
    <dbReference type="NCBI Taxonomy" id="1736908"/>
    <lineage>
        <taxon>Bacteria</taxon>
        <taxon>Pseudomonadati</taxon>
        <taxon>Balneolota</taxon>
        <taxon>Balneolia</taxon>
        <taxon>Balneolales</taxon>
        <taxon>Balneolaceae</taxon>
        <taxon>Fodinibius</taxon>
    </lineage>
</organism>
<dbReference type="EMBL" id="JAALLS010000040">
    <property type="protein sequence ID" value="NGP90205.1"/>
    <property type="molecule type" value="Genomic_DNA"/>
</dbReference>
<proteinExistence type="predicted"/>
<evidence type="ECO:0000313" key="3">
    <source>
        <dbReference type="EMBL" id="NGP90205.1"/>
    </source>
</evidence>
<dbReference type="GO" id="GO:0006302">
    <property type="term" value="P:double-strand break repair"/>
    <property type="evidence" value="ECO:0007669"/>
    <property type="project" value="TreeGrafter"/>
</dbReference>
<evidence type="ECO:0000313" key="4">
    <source>
        <dbReference type="Proteomes" id="UP000479132"/>
    </source>
</evidence>
<evidence type="ECO:0000259" key="2">
    <source>
        <dbReference type="Pfam" id="PF13166"/>
    </source>
</evidence>
<protein>
    <submittedName>
        <fullName evidence="3">AAA family ATPase</fullName>
    </submittedName>
</protein>
<sequence length="408" mass="47573">LGVHQNVASSLSSRKDKIIKLLKDEEWKGEVAPIELAVKDKLNKLAQEYHEQIKSYKNLKEQKERDKLRKKINKLSAKKKLGRKFHTIQAIIQKQRKIKLFKKACEKLKSKPISDKVRKLGGVIANEIEDELKDYLRIFRVAHLPFEVKGKARSGETKSEMNLMNEHDLPPEDILSEGEQNSASLAYFLSEISHADHNGTLVFDDPISSLDSFRCEYVAELIGDLCEERQVIVFTHDMFFLHLLLHQVSKRSIPNKTYYVKRTSQYAGVVEDNLPWEAKPISESWLSVLKKDFENLDGMFEKVDTDKYRYHVDSFYQRLRKGWEKLVEEVLFKGVINRFDHMIHISRIQSMDISEASLQKVKDSWSKCSRFVHHDSVFARLSTPRPNEIKQDLDLFIELAKDLKEIES</sequence>
<dbReference type="PANTHER" id="PTHR32182">
    <property type="entry name" value="DNA REPLICATION AND REPAIR PROTEIN RECF"/>
    <property type="match status" value="1"/>
</dbReference>
<evidence type="ECO:0000256" key="1">
    <source>
        <dbReference type="SAM" id="Coils"/>
    </source>
</evidence>
<feature type="domain" description="Protein CR006 P-loop" evidence="2">
    <location>
        <begin position="10"/>
        <end position="264"/>
    </location>
</feature>
<dbReference type="InterPro" id="IPR027417">
    <property type="entry name" value="P-loop_NTPase"/>
</dbReference>
<gene>
    <name evidence="3" type="ORF">G3569_17735</name>
</gene>
<dbReference type="Gene3D" id="3.40.50.300">
    <property type="entry name" value="P-loop containing nucleotide triphosphate hydrolases"/>
    <property type="match status" value="1"/>
</dbReference>
<dbReference type="Proteomes" id="UP000479132">
    <property type="component" value="Unassembled WGS sequence"/>
</dbReference>
<dbReference type="GO" id="GO:0000731">
    <property type="term" value="P:DNA synthesis involved in DNA repair"/>
    <property type="evidence" value="ECO:0007669"/>
    <property type="project" value="TreeGrafter"/>
</dbReference>
<dbReference type="RefSeq" id="WP_165271429.1">
    <property type="nucleotide sequence ID" value="NZ_JAALLS010000040.1"/>
</dbReference>
<keyword evidence="1" id="KW-0175">Coiled coil</keyword>
<reference evidence="3 4" key="1">
    <citation type="submission" date="2020-02" db="EMBL/GenBank/DDBJ databases">
        <title>Aliifodinibius halophilus 2W32, complete genome.</title>
        <authorList>
            <person name="Li Y."/>
            <person name="Wu S."/>
        </authorList>
    </citation>
    <scope>NUCLEOTIDE SEQUENCE [LARGE SCALE GENOMIC DNA]</scope>
    <source>
        <strain evidence="3 4">2W32</strain>
    </source>
</reference>
<dbReference type="AlphaFoldDB" id="A0A6M1T9P3"/>
<accession>A0A6M1T9P3</accession>
<feature type="coiled-coil region" evidence="1">
    <location>
        <begin position="39"/>
        <end position="78"/>
    </location>
</feature>
<comment type="caution">
    <text evidence="3">The sequence shown here is derived from an EMBL/GenBank/DDBJ whole genome shotgun (WGS) entry which is preliminary data.</text>
</comment>
<dbReference type="Pfam" id="PF13166">
    <property type="entry name" value="AAA_13"/>
    <property type="match status" value="1"/>
</dbReference>
<dbReference type="SUPFAM" id="SSF52540">
    <property type="entry name" value="P-loop containing nucleoside triphosphate hydrolases"/>
    <property type="match status" value="1"/>
</dbReference>
<dbReference type="InterPro" id="IPR026866">
    <property type="entry name" value="CR006_AAA"/>
</dbReference>
<name>A0A6M1T9P3_9BACT</name>
<feature type="non-terminal residue" evidence="3">
    <location>
        <position position="1"/>
    </location>
</feature>
<dbReference type="PANTHER" id="PTHR32182:SF22">
    <property type="entry name" value="ATP-DEPENDENT ENDONUCLEASE, OLD FAMILY-RELATED"/>
    <property type="match status" value="1"/>
</dbReference>
<keyword evidence="4" id="KW-1185">Reference proteome</keyword>